<feature type="domain" description="FAD dependent oxidoreductase" evidence="2">
    <location>
        <begin position="3"/>
        <end position="345"/>
    </location>
</feature>
<dbReference type="PROSITE" id="PS51257">
    <property type="entry name" value="PROKAR_LIPOPROTEIN"/>
    <property type="match status" value="1"/>
</dbReference>
<dbReference type="PANTHER" id="PTHR13847">
    <property type="entry name" value="SARCOSINE DEHYDROGENASE-RELATED"/>
    <property type="match status" value="1"/>
</dbReference>
<dbReference type="InterPro" id="IPR036188">
    <property type="entry name" value="FAD/NAD-bd_sf"/>
</dbReference>
<dbReference type="SUPFAM" id="SSF51905">
    <property type="entry name" value="FAD/NAD(P)-binding domain"/>
    <property type="match status" value="1"/>
</dbReference>
<organism evidence="3 4">
    <name type="scientific">Nonomuraea spiralis</name>
    <dbReference type="NCBI Taxonomy" id="46182"/>
    <lineage>
        <taxon>Bacteria</taxon>
        <taxon>Bacillati</taxon>
        <taxon>Actinomycetota</taxon>
        <taxon>Actinomycetes</taxon>
        <taxon>Streptosporangiales</taxon>
        <taxon>Streptosporangiaceae</taxon>
        <taxon>Nonomuraea</taxon>
    </lineage>
</organism>
<dbReference type="EMBL" id="JBHMEI010000030">
    <property type="protein sequence ID" value="MFB9205701.1"/>
    <property type="molecule type" value="Genomic_DNA"/>
</dbReference>
<dbReference type="Pfam" id="PF01266">
    <property type="entry name" value="DAO"/>
    <property type="match status" value="1"/>
</dbReference>
<evidence type="ECO:0000313" key="3">
    <source>
        <dbReference type="EMBL" id="MFB9205701.1"/>
    </source>
</evidence>
<protein>
    <submittedName>
        <fullName evidence="3">NAD(P)/FAD-dependent oxidoreductase</fullName>
        <ecNumber evidence="3">1.-.-.-</ecNumber>
    </submittedName>
</protein>
<proteinExistence type="predicted"/>
<sequence>MRDFLIVGGGVAGACAGFFLAESGTVTLLEAERVPGHHSTGRSAALFSEYFGNPPVRALTTASRAFLAAPPPGFAATPLLTPRGVLALCPPGGEGLFDEVLAEGRRAPAPAVEIDAAEALTHCPVLRPNRIGRAMLKPGAMDIDVDALHQGFLRGIRARGGQVVTSARVRALSRTGGVWRAVTDAGEHAAPTVVNAAGAWADEVAGLAGVRPVGLRPLRRTAFLVDPPAGTDAASWPMVTDVADTYYFKPESGRLLVSPADATPVPPCDARPDDLDVAVGVRRVEEATTLTIRSVRHAWAGLRSVVADGTPVIGPDPGAPGFVWLAALGGHGVQTSPAAGRIAAAAAESGAADPAYAPGRLWNDLERL</sequence>
<accession>A0ABV5IMD1</accession>
<evidence type="ECO:0000256" key="1">
    <source>
        <dbReference type="ARBA" id="ARBA00023002"/>
    </source>
</evidence>
<dbReference type="RefSeq" id="WP_189649516.1">
    <property type="nucleotide sequence ID" value="NZ_BMRC01000010.1"/>
</dbReference>
<gene>
    <name evidence="3" type="ORF">ACFFV7_31210</name>
</gene>
<dbReference type="Gene3D" id="3.30.9.10">
    <property type="entry name" value="D-Amino Acid Oxidase, subunit A, domain 2"/>
    <property type="match status" value="1"/>
</dbReference>
<evidence type="ECO:0000259" key="2">
    <source>
        <dbReference type="Pfam" id="PF01266"/>
    </source>
</evidence>
<name>A0ABV5IMD1_9ACTN</name>
<dbReference type="Proteomes" id="UP001589647">
    <property type="component" value="Unassembled WGS sequence"/>
</dbReference>
<dbReference type="InterPro" id="IPR006076">
    <property type="entry name" value="FAD-dep_OxRdtase"/>
</dbReference>
<dbReference type="GO" id="GO:0016491">
    <property type="term" value="F:oxidoreductase activity"/>
    <property type="evidence" value="ECO:0007669"/>
    <property type="project" value="UniProtKB-KW"/>
</dbReference>
<dbReference type="Gene3D" id="3.50.50.60">
    <property type="entry name" value="FAD/NAD(P)-binding domain"/>
    <property type="match status" value="1"/>
</dbReference>
<comment type="caution">
    <text evidence="3">The sequence shown here is derived from an EMBL/GenBank/DDBJ whole genome shotgun (WGS) entry which is preliminary data.</text>
</comment>
<keyword evidence="4" id="KW-1185">Reference proteome</keyword>
<dbReference type="PANTHER" id="PTHR13847:SF287">
    <property type="entry name" value="FAD-DEPENDENT OXIDOREDUCTASE DOMAIN-CONTAINING PROTEIN 1"/>
    <property type="match status" value="1"/>
</dbReference>
<reference evidence="3 4" key="1">
    <citation type="submission" date="2024-09" db="EMBL/GenBank/DDBJ databases">
        <authorList>
            <person name="Sun Q."/>
            <person name="Mori K."/>
        </authorList>
    </citation>
    <scope>NUCLEOTIDE SEQUENCE [LARGE SCALE GENOMIC DNA]</scope>
    <source>
        <strain evidence="3 4">CCM 3426</strain>
    </source>
</reference>
<dbReference type="EC" id="1.-.-.-" evidence="3"/>
<keyword evidence="1 3" id="KW-0560">Oxidoreductase</keyword>
<evidence type="ECO:0000313" key="4">
    <source>
        <dbReference type="Proteomes" id="UP001589647"/>
    </source>
</evidence>